<feature type="domain" description="Polysaccharide chain length determinant N-terminal" evidence="9">
    <location>
        <begin position="12"/>
        <end position="99"/>
    </location>
</feature>
<evidence type="ECO:0000256" key="6">
    <source>
        <dbReference type="ARBA" id="ARBA00023136"/>
    </source>
</evidence>
<dbReference type="InterPro" id="IPR050445">
    <property type="entry name" value="Bact_polysacc_biosynth/exp"/>
</dbReference>
<feature type="transmembrane region" description="Helical" evidence="8">
    <location>
        <begin position="181"/>
        <end position="202"/>
    </location>
</feature>
<evidence type="ECO:0000256" key="3">
    <source>
        <dbReference type="ARBA" id="ARBA00022475"/>
    </source>
</evidence>
<organism evidence="10 11">
    <name type="scientific">Candidatus Lachnoclostridium stercoravium</name>
    <dbReference type="NCBI Taxonomy" id="2838633"/>
    <lineage>
        <taxon>Bacteria</taxon>
        <taxon>Bacillati</taxon>
        <taxon>Bacillota</taxon>
        <taxon>Clostridia</taxon>
        <taxon>Lachnospirales</taxon>
        <taxon>Lachnospiraceae</taxon>
    </lineage>
</organism>
<feature type="region of interest" description="Disordered" evidence="7">
    <location>
        <begin position="229"/>
        <end position="253"/>
    </location>
</feature>
<feature type="transmembrane region" description="Helical" evidence="8">
    <location>
        <begin position="26"/>
        <end position="44"/>
    </location>
</feature>
<dbReference type="EMBL" id="DWZA01000065">
    <property type="protein sequence ID" value="HJA71433.1"/>
    <property type="molecule type" value="Genomic_DNA"/>
</dbReference>
<dbReference type="GO" id="GO:0005886">
    <property type="term" value="C:plasma membrane"/>
    <property type="evidence" value="ECO:0007669"/>
    <property type="project" value="UniProtKB-SubCell"/>
</dbReference>
<evidence type="ECO:0000313" key="11">
    <source>
        <dbReference type="Proteomes" id="UP000823900"/>
    </source>
</evidence>
<dbReference type="InterPro" id="IPR003856">
    <property type="entry name" value="LPS_length_determ_N"/>
</dbReference>
<evidence type="ECO:0000313" key="10">
    <source>
        <dbReference type="EMBL" id="HJA71433.1"/>
    </source>
</evidence>
<evidence type="ECO:0000259" key="9">
    <source>
        <dbReference type="Pfam" id="PF02706"/>
    </source>
</evidence>
<dbReference type="Pfam" id="PF02706">
    <property type="entry name" value="Wzz"/>
    <property type="match status" value="1"/>
</dbReference>
<evidence type="ECO:0000256" key="1">
    <source>
        <dbReference type="ARBA" id="ARBA00004651"/>
    </source>
</evidence>
<keyword evidence="3" id="KW-1003">Cell membrane</keyword>
<name>A0A9D2HJH1_9FIRM</name>
<comment type="subcellular location">
    <subcellularLocation>
        <location evidence="1">Cell membrane</location>
        <topology evidence="1">Multi-pass membrane protein</topology>
    </subcellularLocation>
</comment>
<evidence type="ECO:0000256" key="4">
    <source>
        <dbReference type="ARBA" id="ARBA00022692"/>
    </source>
</evidence>
<evidence type="ECO:0000256" key="7">
    <source>
        <dbReference type="SAM" id="MobiDB-lite"/>
    </source>
</evidence>
<evidence type="ECO:0000256" key="8">
    <source>
        <dbReference type="SAM" id="Phobius"/>
    </source>
</evidence>
<keyword evidence="4 8" id="KW-0812">Transmembrane</keyword>
<protein>
    <submittedName>
        <fullName evidence="10">Polysaccharide export protein</fullName>
    </submittedName>
</protein>
<dbReference type="Proteomes" id="UP000823900">
    <property type="component" value="Unassembled WGS sequence"/>
</dbReference>
<proteinExistence type="inferred from homology"/>
<dbReference type="PANTHER" id="PTHR32309:SF13">
    <property type="entry name" value="FERRIC ENTEROBACTIN TRANSPORT PROTEIN FEPE"/>
    <property type="match status" value="1"/>
</dbReference>
<accession>A0A9D2HJH1</accession>
<dbReference type="GO" id="GO:0004713">
    <property type="term" value="F:protein tyrosine kinase activity"/>
    <property type="evidence" value="ECO:0007669"/>
    <property type="project" value="TreeGrafter"/>
</dbReference>
<comment type="caution">
    <text evidence="10">The sequence shown here is derived from an EMBL/GenBank/DDBJ whole genome shotgun (WGS) entry which is preliminary data.</text>
</comment>
<comment type="similarity">
    <text evidence="2">Belongs to the CpsC/CapA family.</text>
</comment>
<evidence type="ECO:0000256" key="5">
    <source>
        <dbReference type="ARBA" id="ARBA00022989"/>
    </source>
</evidence>
<sequence length="253" mass="27837">MEKTYREDDEIQIDLMELLFALRRRIWLIILAFAIGGIGAGLYSKVILTPTYTSTAMVYVLSKETTLTSLADLQIGSQLTKDYQVVVTSRPVLEEVIENQGLETEYRDLRNQIEIGNPTDTRILSISVTDTEPVRAAEIVNEVARTSSEYIGEIMEMVPPKIIEEGVVPEYPTSPNTRRNAMIGALIGALLICGLVTLEVVLNDTIRSEEDVERYLGVSVLAAIPDKGGDQAENLKKGRGKKGRKNLGGSHGA</sequence>
<keyword evidence="5 8" id="KW-1133">Transmembrane helix</keyword>
<dbReference type="PANTHER" id="PTHR32309">
    <property type="entry name" value="TYROSINE-PROTEIN KINASE"/>
    <property type="match status" value="1"/>
</dbReference>
<keyword evidence="6 8" id="KW-0472">Membrane</keyword>
<dbReference type="AlphaFoldDB" id="A0A9D2HJH1"/>
<gene>
    <name evidence="10" type="ORF">IAA07_07615</name>
</gene>
<reference evidence="10" key="2">
    <citation type="submission" date="2021-04" db="EMBL/GenBank/DDBJ databases">
        <authorList>
            <person name="Gilroy R."/>
        </authorList>
    </citation>
    <scope>NUCLEOTIDE SEQUENCE</scope>
    <source>
        <strain evidence="10">CHK178-16964</strain>
    </source>
</reference>
<reference evidence="10" key="1">
    <citation type="journal article" date="2021" name="PeerJ">
        <title>Extensive microbial diversity within the chicken gut microbiome revealed by metagenomics and culture.</title>
        <authorList>
            <person name="Gilroy R."/>
            <person name="Ravi A."/>
            <person name="Getino M."/>
            <person name="Pursley I."/>
            <person name="Horton D.L."/>
            <person name="Alikhan N.F."/>
            <person name="Baker D."/>
            <person name="Gharbi K."/>
            <person name="Hall N."/>
            <person name="Watson M."/>
            <person name="Adriaenssens E.M."/>
            <person name="Foster-Nyarko E."/>
            <person name="Jarju S."/>
            <person name="Secka A."/>
            <person name="Antonio M."/>
            <person name="Oren A."/>
            <person name="Chaudhuri R.R."/>
            <person name="La Ragione R."/>
            <person name="Hildebrand F."/>
            <person name="Pallen M.J."/>
        </authorList>
    </citation>
    <scope>NUCLEOTIDE SEQUENCE</scope>
    <source>
        <strain evidence="10">CHK178-16964</strain>
    </source>
</reference>
<evidence type="ECO:0000256" key="2">
    <source>
        <dbReference type="ARBA" id="ARBA00006683"/>
    </source>
</evidence>